<dbReference type="SUPFAM" id="SSF53790">
    <property type="entry name" value="Tetrapyrrole methylase"/>
    <property type="match status" value="1"/>
</dbReference>
<dbReference type="FunFam" id="1.10.287.1080:FF:000001">
    <property type="entry name" value="Nucleoside triphosphate pyrophosphohydrolase"/>
    <property type="match status" value="1"/>
</dbReference>
<comment type="caution">
    <text evidence="2">The sequence shown here is derived from an EMBL/GenBank/DDBJ whole genome shotgun (WGS) entry which is preliminary data.</text>
</comment>
<dbReference type="GO" id="GO:0046076">
    <property type="term" value="P:dTTP catabolic process"/>
    <property type="evidence" value="ECO:0007669"/>
    <property type="project" value="TreeGrafter"/>
</dbReference>
<dbReference type="GO" id="GO:0036220">
    <property type="term" value="F:ITP diphosphatase activity"/>
    <property type="evidence" value="ECO:0007669"/>
    <property type="project" value="UniProtKB-EC"/>
</dbReference>
<dbReference type="GO" id="GO:0006950">
    <property type="term" value="P:response to stress"/>
    <property type="evidence" value="ECO:0007669"/>
    <property type="project" value="UniProtKB-ARBA"/>
</dbReference>
<dbReference type="GO" id="GO:0046052">
    <property type="term" value="P:UTP catabolic process"/>
    <property type="evidence" value="ECO:0007669"/>
    <property type="project" value="TreeGrafter"/>
</dbReference>
<dbReference type="GO" id="GO:0006203">
    <property type="term" value="P:dGTP catabolic process"/>
    <property type="evidence" value="ECO:0007669"/>
    <property type="project" value="TreeGrafter"/>
</dbReference>
<dbReference type="InterPro" id="IPR048015">
    <property type="entry name" value="NTP-PPase_MazG-like_N"/>
</dbReference>
<dbReference type="PANTHER" id="PTHR30522">
    <property type="entry name" value="NUCLEOSIDE TRIPHOSPHATE PYROPHOSPHOHYDROLASE"/>
    <property type="match status" value="1"/>
</dbReference>
<dbReference type="GO" id="GO:0046081">
    <property type="term" value="P:dUTP catabolic process"/>
    <property type="evidence" value="ECO:0007669"/>
    <property type="project" value="TreeGrafter"/>
</dbReference>
<dbReference type="Gene3D" id="1.10.287.1080">
    <property type="entry name" value="MazG-like"/>
    <property type="match status" value="2"/>
</dbReference>
<protein>
    <submittedName>
        <fullName evidence="2">XTP/dITP diphosphohydrolase</fullName>
        <ecNumber evidence="2">3.6.1.66</ecNumber>
    </submittedName>
</protein>
<reference evidence="2 3" key="1">
    <citation type="submission" date="2020-08" db="EMBL/GenBank/DDBJ databases">
        <title>Sequencing the genomes of 1000 actinobacteria strains.</title>
        <authorList>
            <person name="Klenk H.-P."/>
        </authorList>
    </citation>
    <scope>NUCLEOTIDE SEQUENCE [LARGE SCALE GENOMIC DNA]</scope>
    <source>
        <strain evidence="2 3">DSM 41654</strain>
    </source>
</reference>
<dbReference type="EMBL" id="JACHJV010000001">
    <property type="protein sequence ID" value="MBB4923892.1"/>
    <property type="molecule type" value="Genomic_DNA"/>
</dbReference>
<dbReference type="Proteomes" id="UP000540506">
    <property type="component" value="Unassembled WGS sequence"/>
</dbReference>
<keyword evidence="2" id="KW-0378">Hydrolase</keyword>
<evidence type="ECO:0000313" key="3">
    <source>
        <dbReference type="Proteomes" id="UP000540506"/>
    </source>
</evidence>
<gene>
    <name evidence="2" type="ORF">FHR34_002885</name>
</gene>
<feature type="domain" description="NTP pyrophosphohydrolase MazG-like" evidence="1">
    <location>
        <begin position="145"/>
        <end position="220"/>
    </location>
</feature>
<dbReference type="GO" id="GO:0046047">
    <property type="term" value="P:TTP catabolic process"/>
    <property type="evidence" value="ECO:0007669"/>
    <property type="project" value="TreeGrafter"/>
</dbReference>
<dbReference type="CDD" id="cd11528">
    <property type="entry name" value="NTP-PPase_MazG_Nterm"/>
    <property type="match status" value="1"/>
</dbReference>
<evidence type="ECO:0000313" key="2">
    <source>
        <dbReference type="EMBL" id="MBB4923892.1"/>
    </source>
</evidence>
<accession>A0A7W7VV04</accession>
<dbReference type="EC" id="3.6.1.66" evidence="2"/>
<dbReference type="InterPro" id="IPR035996">
    <property type="entry name" value="4pyrrol_Methylase_sf"/>
</dbReference>
<organism evidence="2 3">
    <name type="scientific">Kitasatospora kifunensis</name>
    <name type="common">Streptomyces kifunensis</name>
    <dbReference type="NCBI Taxonomy" id="58351"/>
    <lineage>
        <taxon>Bacteria</taxon>
        <taxon>Bacillati</taxon>
        <taxon>Actinomycetota</taxon>
        <taxon>Actinomycetes</taxon>
        <taxon>Kitasatosporales</taxon>
        <taxon>Streptomycetaceae</taxon>
        <taxon>Kitasatospora</taxon>
    </lineage>
</organism>
<dbReference type="SUPFAM" id="SSF101386">
    <property type="entry name" value="all-alpha NTP pyrophosphatases"/>
    <property type="match status" value="1"/>
</dbReference>
<dbReference type="GO" id="GO:0046061">
    <property type="term" value="P:dATP catabolic process"/>
    <property type="evidence" value="ECO:0007669"/>
    <property type="project" value="TreeGrafter"/>
</dbReference>
<proteinExistence type="predicted"/>
<evidence type="ECO:0000259" key="1">
    <source>
        <dbReference type="Pfam" id="PF03819"/>
    </source>
</evidence>
<dbReference type="PANTHER" id="PTHR30522:SF0">
    <property type="entry name" value="NUCLEOSIDE TRIPHOSPHATE PYROPHOSPHOHYDROLASE"/>
    <property type="match status" value="1"/>
</dbReference>
<dbReference type="AlphaFoldDB" id="A0A7W7VV04"/>
<dbReference type="GO" id="GO:0008168">
    <property type="term" value="F:methyltransferase activity"/>
    <property type="evidence" value="ECO:0007669"/>
    <property type="project" value="InterPro"/>
</dbReference>
<keyword evidence="3" id="KW-1185">Reference proteome</keyword>
<dbReference type="InterPro" id="IPR011551">
    <property type="entry name" value="NTP_PyrPHydrolase_MazG"/>
</dbReference>
<dbReference type="RefSeq" id="WP_184935924.1">
    <property type="nucleotide sequence ID" value="NZ_JACHJV010000001.1"/>
</dbReference>
<dbReference type="Pfam" id="PF03819">
    <property type="entry name" value="MazG"/>
    <property type="match status" value="1"/>
</dbReference>
<dbReference type="InterPro" id="IPR004518">
    <property type="entry name" value="MazG-like_dom"/>
</dbReference>
<name>A0A7W7VV04_KITKI</name>
<sequence length="335" mass="35885">MDTPNDAPKLTLLTTTHRVAPGLLSWPAWSALHAAPVVLVADPAHPQLPALAQAGVTVEPVERASAPALARLLVERAPVLFLGSQDGDPGLTDALARIAVEQAGQAPEIELLPGSYDLPGARLLDLVAVMDRLRSPGGCPWDAEQTHASLVKYLVEEAYELVEAIEEEDRQTLREELGDVLLQVFFHARIAEEHPEDPFSIDEVAGDLVEKLMYRHPHVFGDSDASTTDQVEANWEALKAAEKQDRESVLDGVPAGLPALAYAAKLVSRVRRADFTGVADAPYALPAELTEESVGALLLAVVQRAHDAKVDPDAALRAAARAYREAVRAAEGLSA</sequence>
<dbReference type="NCBIfam" id="TIGR00444">
    <property type="entry name" value="mazG"/>
    <property type="match status" value="1"/>
</dbReference>